<feature type="transmembrane region" description="Helical" evidence="1">
    <location>
        <begin position="41"/>
        <end position="61"/>
    </location>
</feature>
<organism evidence="2 3">
    <name type="scientific">Celeribacter ethanolicus</name>
    <dbReference type="NCBI Taxonomy" id="1758178"/>
    <lineage>
        <taxon>Bacteria</taxon>
        <taxon>Pseudomonadati</taxon>
        <taxon>Pseudomonadota</taxon>
        <taxon>Alphaproteobacteria</taxon>
        <taxon>Rhodobacterales</taxon>
        <taxon>Roseobacteraceae</taxon>
        <taxon>Celeribacter</taxon>
    </lineage>
</organism>
<feature type="transmembrane region" description="Helical" evidence="1">
    <location>
        <begin position="7"/>
        <end position="29"/>
    </location>
</feature>
<dbReference type="OrthoDB" id="5363112at2"/>
<evidence type="ECO:0000313" key="3">
    <source>
        <dbReference type="Proteomes" id="UP000217935"/>
    </source>
</evidence>
<keyword evidence="1" id="KW-0812">Transmembrane</keyword>
<dbReference type="KEGG" id="ceh:CEW89_18225"/>
<dbReference type="RefSeq" id="WP_066710435.1">
    <property type="nucleotide sequence ID" value="NZ_CP022196.1"/>
</dbReference>
<dbReference type="Proteomes" id="UP000217935">
    <property type="component" value="Chromosome"/>
</dbReference>
<sequence>MSTLRKFATPLTIATFTIVGVTGVLWYFHVITSAGRWMHEIIGLAMVVVVALHVVLNWRAFKTYFKRPLAIGIIVLGVVLTVGAYLVPDQTQARGGPPQFAAFSKFADESLATLGPIFDTTGEILVTRLEDAGYTGATPASTVEDIAGSNTRAQMEAFSAMAADGSGTGGQGVGAARN</sequence>
<protein>
    <submittedName>
        <fullName evidence="2">Uncharacterized protein</fullName>
    </submittedName>
</protein>
<name>A0A291GH09_9RHOB</name>
<reference evidence="2 3" key="1">
    <citation type="submission" date="2017-06" db="EMBL/GenBank/DDBJ databases">
        <title>Celeribacter sp. TSPH2 complete genome sequence.</title>
        <authorList>
            <person name="Woo J.-H."/>
            <person name="Kim H.-S."/>
        </authorList>
    </citation>
    <scope>NUCLEOTIDE SEQUENCE [LARGE SCALE GENOMIC DNA]</scope>
    <source>
        <strain evidence="2 3">TSPH2</strain>
    </source>
</reference>
<evidence type="ECO:0000313" key="2">
    <source>
        <dbReference type="EMBL" id="ATG49342.1"/>
    </source>
</evidence>
<proteinExistence type="predicted"/>
<evidence type="ECO:0000256" key="1">
    <source>
        <dbReference type="SAM" id="Phobius"/>
    </source>
</evidence>
<keyword evidence="1" id="KW-1133">Transmembrane helix</keyword>
<gene>
    <name evidence="2" type="ORF">CEW89_18225</name>
</gene>
<dbReference type="STRING" id="1758178.GCA_001550095_03157"/>
<dbReference type="EMBL" id="CP022196">
    <property type="protein sequence ID" value="ATG49342.1"/>
    <property type="molecule type" value="Genomic_DNA"/>
</dbReference>
<keyword evidence="3" id="KW-1185">Reference proteome</keyword>
<accession>A0A291GH09</accession>
<feature type="transmembrane region" description="Helical" evidence="1">
    <location>
        <begin position="68"/>
        <end position="87"/>
    </location>
</feature>
<dbReference type="AlphaFoldDB" id="A0A291GH09"/>
<keyword evidence="1" id="KW-0472">Membrane</keyword>